<keyword evidence="1" id="KW-1133">Transmembrane helix</keyword>
<keyword evidence="4" id="KW-1185">Reference proteome</keyword>
<feature type="transmembrane region" description="Helical" evidence="1">
    <location>
        <begin position="147"/>
        <end position="166"/>
    </location>
</feature>
<feature type="transmembrane region" description="Helical" evidence="1">
    <location>
        <begin position="20"/>
        <end position="42"/>
    </location>
</feature>
<feature type="domain" description="Acyltransferase 3" evidence="2">
    <location>
        <begin position="23"/>
        <end position="341"/>
    </location>
</feature>
<dbReference type="OrthoDB" id="9767863at2"/>
<evidence type="ECO:0000256" key="1">
    <source>
        <dbReference type="SAM" id="Phobius"/>
    </source>
</evidence>
<keyword evidence="1" id="KW-0812">Transmembrane</keyword>
<dbReference type="InterPro" id="IPR050879">
    <property type="entry name" value="Acyltransferase_3"/>
</dbReference>
<dbReference type="Pfam" id="PF01757">
    <property type="entry name" value="Acyl_transf_3"/>
    <property type="match status" value="1"/>
</dbReference>
<dbReference type="Proteomes" id="UP000315364">
    <property type="component" value="Chromosome"/>
</dbReference>
<organism evidence="3 4">
    <name type="scientific">Devosia ginsengisoli</name>
    <dbReference type="NCBI Taxonomy" id="400770"/>
    <lineage>
        <taxon>Bacteria</taxon>
        <taxon>Pseudomonadati</taxon>
        <taxon>Pseudomonadota</taxon>
        <taxon>Alphaproteobacteria</taxon>
        <taxon>Hyphomicrobiales</taxon>
        <taxon>Devosiaceae</taxon>
        <taxon>Devosia</taxon>
    </lineage>
</organism>
<feature type="transmembrane region" description="Helical" evidence="1">
    <location>
        <begin position="321"/>
        <end position="342"/>
    </location>
</feature>
<dbReference type="InterPro" id="IPR002656">
    <property type="entry name" value="Acyl_transf_3_dom"/>
</dbReference>
<name>A0A5B8LPJ4_9HYPH</name>
<feature type="transmembrane region" description="Helical" evidence="1">
    <location>
        <begin position="54"/>
        <end position="74"/>
    </location>
</feature>
<gene>
    <name evidence="3" type="ORF">FPZ08_01880</name>
</gene>
<evidence type="ECO:0000313" key="3">
    <source>
        <dbReference type="EMBL" id="QDZ09605.1"/>
    </source>
</evidence>
<feature type="transmembrane region" description="Helical" evidence="1">
    <location>
        <begin position="95"/>
        <end position="114"/>
    </location>
</feature>
<dbReference type="GO" id="GO:0016020">
    <property type="term" value="C:membrane"/>
    <property type="evidence" value="ECO:0007669"/>
    <property type="project" value="TreeGrafter"/>
</dbReference>
<feature type="transmembrane region" description="Helical" evidence="1">
    <location>
        <begin position="294"/>
        <end position="315"/>
    </location>
</feature>
<proteinExistence type="predicted"/>
<dbReference type="EMBL" id="CP042304">
    <property type="protein sequence ID" value="QDZ09605.1"/>
    <property type="molecule type" value="Genomic_DNA"/>
</dbReference>
<dbReference type="GO" id="GO:0016747">
    <property type="term" value="F:acyltransferase activity, transferring groups other than amino-acyl groups"/>
    <property type="evidence" value="ECO:0007669"/>
    <property type="project" value="InterPro"/>
</dbReference>
<dbReference type="AlphaFoldDB" id="A0A5B8LPJ4"/>
<dbReference type="PANTHER" id="PTHR23028:SF131">
    <property type="entry name" value="BLR2367 PROTEIN"/>
    <property type="match status" value="1"/>
</dbReference>
<reference evidence="3 4" key="1">
    <citation type="submission" date="2019-07" db="EMBL/GenBank/DDBJ databases">
        <title>Full genome sequence of Devosia sp. Gsoil 520.</title>
        <authorList>
            <person name="Im W.-T."/>
        </authorList>
    </citation>
    <scope>NUCLEOTIDE SEQUENCE [LARGE SCALE GENOMIC DNA]</scope>
    <source>
        <strain evidence="3 4">Gsoil 520</strain>
    </source>
</reference>
<dbReference type="KEGG" id="dea:FPZ08_01880"/>
<evidence type="ECO:0000313" key="4">
    <source>
        <dbReference type="Proteomes" id="UP000315364"/>
    </source>
</evidence>
<evidence type="ECO:0000259" key="2">
    <source>
        <dbReference type="Pfam" id="PF01757"/>
    </source>
</evidence>
<sequence length="370" mass="40469">MNGNNRPGRGMVEMGMRQKFVTIQYLRGFAAMLVLASHALLYPLVDEHLGYSRLGWLGVILFFVISGFIMVAVTGEGRFSASAFLRRRFIRVVPMYWGATLLAAALALLAPQVFKTTVYDTGQLVLSLLFVPFYNPVSHGIHPLYKLGWTLNYEVFFYVCFALLAFLGAQSRVVWLTIAFTVLAVLGALLQPGPAIAQFYTSFMPLAFCAGAWLGLATLRGRLGTLSRWVIGLALVLGLAGLVEGFVFDQGIMEDGFAFIGFVTFASALVLLAVHFEPRLPRVALFEHIGDASYSIYLVHIYEVAILAGLAFRLLDPADLWADYFVAGVSIIGGTLAGILLCRYVEQPVLRFCSGLFSGSRPKVAPAPAE</sequence>
<dbReference type="GO" id="GO:0000271">
    <property type="term" value="P:polysaccharide biosynthetic process"/>
    <property type="evidence" value="ECO:0007669"/>
    <property type="project" value="TreeGrafter"/>
</dbReference>
<feature type="transmembrane region" description="Helical" evidence="1">
    <location>
        <begin position="229"/>
        <end position="250"/>
    </location>
</feature>
<keyword evidence="3" id="KW-0808">Transferase</keyword>
<accession>A0A5B8LPJ4</accession>
<feature type="transmembrane region" description="Helical" evidence="1">
    <location>
        <begin position="196"/>
        <end position="217"/>
    </location>
</feature>
<feature type="transmembrane region" description="Helical" evidence="1">
    <location>
        <begin position="256"/>
        <end position="274"/>
    </location>
</feature>
<keyword evidence="3" id="KW-0012">Acyltransferase</keyword>
<keyword evidence="1" id="KW-0472">Membrane</keyword>
<dbReference type="PANTHER" id="PTHR23028">
    <property type="entry name" value="ACETYLTRANSFERASE"/>
    <property type="match status" value="1"/>
</dbReference>
<feature type="transmembrane region" description="Helical" evidence="1">
    <location>
        <begin position="173"/>
        <end position="190"/>
    </location>
</feature>
<protein>
    <submittedName>
        <fullName evidence="3">Acyltransferase</fullName>
    </submittedName>
</protein>